<dbReference type="PATRIC" id="fig|1286171.3.peg.1308"/>
<dbReference type="EMBL" id="CP007452">
    <property type="protein sequence ID" value="AHM56653.1"/>
    <property type="molecule type" value="Genomic_DNA"/>
</dbReference>
<organism evidence="9 10">
    <name type="scientific">Peptoclostridium acidaminophilum DSM 3953</name>
    <dbReference type="NCBI Taxonomy" id="1286171"/>
    <lineage>
        <taxon>Bacteria</taxon>
        <taxon>Bacillati</taxon>
        <taxon>Bacillota</taxon>
        <taxon>Clostridia</taxon>
        <taxon>Peptostreptococcales</taxon>
        <taxon>Peptoclostridiaceae</taxon>
        <taxon>Peptoclostridium</taxon>
    </lineage>
</organism>
<keyword evidence="4" id="KW-0812">Transmembrane</keyword>
<dbReference type="Pfam" id="PF13677">
    <property type="entry name" value="MotB_plug"/>
    <property type="match status" value="1"/>
</dbReference>
<dbReference type="RefSeq" id="WP_025435638.1">
    <property type="nucleotide sequence ID" value="NZ_CP007452.1"/>
</dbReference>
<keyword evidence="10" id="KW-1185">Reference proteome</keyword>
<protein>
    <recommendedName>
        <fullName evidence="8">OmpA-like domain-containing protein</fullName>
    </recommendedName>
</protein>
<evidence type="ECO:0000256" key="4">
    <source>
        <dbReference type="ARBA" id="ARBA00022692"/>
    </source>
</evidence>
<dbReference type="PANTHER" id="PTHR30329">
    <property type="entry name" value="STATOR ELEMENT OF FLAGELLAR MOTOR COMPLEX"/>
    <property type="match status" value="1"/>
</dbReference>
<evidence type="ECO:0000256" key="2">
    <source>
        <dbReference type="ARBA" id="ARBA00008914"/>
    </source>
</evidence>
<dbReference type="InterPro" id="IPR036737">
    <property type="entry name" value="OmpA-like_sf"/>
</dbReference>
<keyword evidence="6 7" id="KW-0472">Membrane</keyword>
<evidence type="ECO:0000256" key="3">
    <source>
        <dbReference type="ARBA" id="ARBA00022475"/>
    </source>
</evidence>
<evidence type="ECO:0000256" key="1">
    <source>
        <dbReference type="ARBA" id="ARBA00004162"/>
    </source>
</evidence>
<dbReference type="STRING" id="1286171.EAL2_c13580"/>
<dbReference type="HOGENOM" id="CLU_016890_0_1_9"/>
<dbReference type="CDD" id="cd07185">
    <property type="entry name" value="OmpA_C-like"/>
    <property type="match status" value="1"/>
</dbReference>
<proteinExistence type="inferred from homology"/>
<dbReference type="eggNOG" id="COG1360">
    <property type="taxonomic scope" value="Bacteria"/>
</dbReference>
<dbReference type="PROSITE" id="PS51123">
    <property type="entry name" value="OMPA_2"/>
    <property type="match status" value="1"/>
</dbReference>
<keyword evidence="5" id="KW-1133">Transmembrane helix</keyword>
<accession>W8TFR3</accession>
<evidence type="ECO:0000256" key="5">
    <source>
        <dbReference type="ARBA" id="ARBA00022989"/>
    </source>
</evidence>
<evidence type="ECO:0000313" key="9">
    <source>
        <dbReference type="EMBL" id="AHM56653.1"/>
    </source>
</evidence>
<keyword evidence="3" id="KW-1003">Cell membrane</keyword>
<dbReference type="InterPro" id="IPR006665">
    <property type="entry name" value="OmpA-like"/>
</dbReference>
<evidence type="ECO:0000259" key="8">
    <source>
        <dbReference type="PROSITE" id="PS51123"/>
    </source>
</evidence>
<comment type="similarity">
    <text evidence="2">Belongs to the MotB family.</text>
</comment>
<sequence length="236" mass="26444">MRKKKQQAPAGAPEWMTTYSDMVTLLLTFFILMFSFSSVDAQKFDSMMKSFQGSLGILEGGKTLSEIPLTTDGADIDIDSKGIYEHLSQEIEDYLNQNGLGESVNIINGNNGLILRFNENVLFDSGKADLKPQAMDTLSYICSLLNGKDFGEKKIRVEGHTDNVPIYNSKYPSNWELSVSRACNVVRFMIEQNSVMPERLSAAGYSEYHPVTTNDSFENKAKNRRVDILILKDGLQ</sequence>
<dbReference type="InterPro" id="IPR025713">
    <property type="entry name" value="MotB-like_N_dom"/>
</dbReference>
<evidence type="ECO:0000313" key="10">
    <source>
        <dbReference type="Proteomes" id="UP000019591"/>
    </source>
</evidence>
<evidence type="ECO:0000256" key="6">
    <source>
        <dbReference type="ARBA" id="ARBA00023136"/>
    </source>
</evidence>
<evidence type="ECO:0000256" key="7">
    <source>
        <dbReference type="PROSITE-ProRule" id="PRU00473"/>
    </source>
</evidence>
<dbReference type="Proteomes" id="UP000019591">
    <property type="component" value="Chromosome"/>
</dbReference>
<dbReference type="GO" id="GO:0005886">
    <property type="term" value="C:plasma membrane"/>
    <property type="evidence" value="ECO:0007669"/>
    <property type="project" value="UniProtKB-SubCell"/>
</dbReference>
<dbReference type="Pfam" id="PF00691">
    <property type="entry name" value="OmpA"/>
    <property type="match status" value="1"/>
</dbReference>
<dbReference type="PANTHER" id="PTHR30329:SF21">
    <property type="entry name" value="LIPOPROTEIN YIAD-RELATED"/>
    <property type="match status" value="1"/>
</dbReference>
<dbReference type="AlphaFoldDB" id="W8TFR3"/>
<dbReference type="SUPFAM" id="SSF103088">
    <property type="entry name" value="OmpA-like"/>
    <property type="match status" value="1"/>
</dbReference>
<dbReference type="KEGG" id="eac:EAL2_c13580"/>
<comment type="subcellular location">
    <subcellularLocation>
        <location evidence="1">Cell membrane</location>
        <topology evidence="1">Single-pass membrane protein</topology>
    </subcellularLocation>
</comment>
<dbReference type="Gene3D" id="3.30.1330.60">
    <property type="entry name" value="OmpA-like domain"/>
    <property type="match status" value="1"/>
</dbReference>
<name>W8TFR3_PEPAC</name>
<reference evidence="9 10" key="1">
    <citation type="journal article" date="2014" name="Genome Announc.">
        <title>Complete Genome Sequence of Amino Acid-Utilizing Eubacterium acidaminophilum al-2 (DSM 3953).</title>
        <authorList>
            <person name="Poehlein A."/>
            <person name="Andreesen J.R."/>
            <person name="Daniel R."/>
        </authorList>
    </citation>
    <scope>NUCLEOTIDE SEQUENCE [LARGE SCALE GENOMIC DNA]</scope>
    <source>
        <strain evidence="9 10">DSM 3953</strain>
    </source>
</reference>
<dbReference type="InterPro" id="IPR050330">
    <property type="entry name" value="Bact_OuterMem_StrucFunc"/>
</dbReference>
<dbReference type="OrthoDB" id="9815217at2"/>
<feature type="domain" description="OmpA-like" evidence="8">
    <location>
        <begin position="110"/>
        <end position="234"/>
    </location>
</feature>
<gene>
    <name evidence="9" type="ORF">EAL2_c13580</name>
</gene>